<dbReference type="Pfam" id="PF03466">
    <property type="entry name" value="LysR_substrate"/>
    <property type="match status" value="1"/>
</dbReference>
<dbReference type="GO" id="GO:0003677">
    <property type="term" value="F:DNA binding"/>
    <property type="evidence" value="ECO:0007669"/>
    <property type="project" value="UniProtKB-KW"/>
</dbReference>
<dbReference type="SUPFAM" id="SSF53850">
    <property type="entry name" value="Periplasmic binding protein-like II"/>
    <property type="match status" value="1"/>
</dbReference>
<dbReference type="InterPro" id="IPR005119">
    <property type="entry name" value="LysR_subst-bd"/>
</dbReference>
<dbReference type="GO" id="GO:0005829">
    <property type="term" value="C:cytosol"/>
    <property type="evidence" value="ECO:0007669"/>
    <property type="project" value="TreeGrafter"/>
</dbReference>
<evidence type="ECO:0000256" key="3">
    <source>
        <dbReference type="ARBA" id="ARBA00023125"/>
    </source>
</evidence>
<feature type="domain" description="HTH lysR-type" evidence="5">
    <location>
        <begin position="1"/>
        <end position="58"/>
    </location>
</feature>
<evidence type="ECO:0000313" key="7">
    <source>
        <dbReference type="Proteomes" id="UP000094291"/>
    </source>
</evidence>
<protein>
    <submittedName>
        <fullName evidence="6">LysR family transcriptional regulator</fullName>
    </submittedName>
</protein>
<evidence type="ECO:0000256" key="1">
    <source>
        <dbReference type="ARBA" id="ARBA00009437"/>
    </source>
</evidence>
<dbReference type="STRING" id="197479.BFW38_00175"/>
<comment type="caution">
    <text evidence="6">The sequence shown here is derived from an EMBL/GenBank/DDBJ whole genome shotgun (WGS) entry which is preliminary data.</text>
</comment>
<dbReference type="PANTHER" id="PTHR30419:SF30">
    <property type="entry name" value="LYSR FAMILY TRANSCRIPTIONAL REGULATOR"/>
    <property type="match status" value="1"/>
</dbReference>
<dbReference type="CDD" id="cd08440">
    <property type="entry name" value="PBP2_LTTR_like_4"/>
    <property type="match status" value="1"/>
</dbReference>
<accession>A0A1E2V6A4</accession>
<dbReference type="InterPro" id="IPR050950">
    <property type="entry name" value="HTH-type_LysR_regulators"/>
</dbReference>
<sequence>MTVKQLRAFLAVAQTLSFSMACERLHLSQSALSLAIKSLEAQLGGALFQRTTRQVTLTPEGEALLPMARQLLADWDDAQDAMRQRFSLQQGQVSLASMPAFAGSWLPTMLKDFRQRYPHIGVKVQDVVNEEVIERVRRGQVELGICFAPASMEGLHFEPLYLDRFVAAIAPDSELVVTAHHDVATILWRDLLSMPMVLLQRPSSVREMVERFLKAHHLEADIAFESHQLATVAAMVSAGLGASIVPAFSAAMMRAQGALCYALPLPALAEPVGVVYLRERELSVAAQAIFETLLSWRPFLESQLASPSSA</sequence>
<evidence type="ECO:0000259" key="5">
    <source>
        <dbReference type="PROSITE" id="PS50931"/>
    </source>
</evidence>
<dbReference type="Gene3D" id="1.10.10.10">
    <property type="entry name" value="Winged helix-like DNA-binding domain superfamily/Winged helix DNA-binding domain"/>
    <property type="match status" value="1"/>
</dbReference>
<dbReference type="InterPro" id="IPR036390">
    <property type="entry name" value="WH_DNA-bd_sf"/>
</dbReference>
<keyword evidence="3" id="KW-0238">DNA-binding</keyword>
<dbReference type="PROSITE" id="PS50931">
    <property type="entry name" value="HTH_LYSR"/>
    <property type="match status" value="1"/>
</dbReference>
<dbReference type="OrthoDB" id="646694at2"/>
<dbReference type="FunFam" id="1.10.10.10:FF:000001">
    <property type="entry name" value="LysR family transcriptional regulator"/>
    <property type="match status" value="1"/>
</dbReference>
<dbReference type="PRINTS" id="PR00039">
    <property type="entry name" value="HTHLYSR"/>
</dbReference>
<dbReference type="AlphaFoldDB" id="A0A1E2V6A4"/>
<dbReference type="Proteomes" id="UP000094291">
    <property type="component" value="Unassembled WGS sequence"/>
</dbReference>
<dbReference type="EMBL" id="MDTQ01000001">
    <property type="protein sequence ID" value="ODC02195.1"/>
    <property type="molecule type" value="Genomic_DNA"/>
</dbReference>
<evidence type="ECO:0000256" key="2">
    <source>
        <dbReference type="ARBA" id="ARBA00023015"/>
    </source>
</evidence>
<proteinExistence type="inferred from homology"/>
<dbReference type="RefSeq" id="WP_068996579.1">
    <property type="nucleotide sequence ID" value="NZ_MDTQ01000001.1"/>
</dbReference>
<keyword evidence="7" id="KW-1185">Reference proteome</keyword>
<organism evidence="6 7">
    <name type="scientific">Terasakiispira papahanaumokuakeensis</name>
    <dbReference type="NCBI Taxonomy" id="197479"/>
    <lineage>
        <taxon>Bacteria</taxon>
        <taxon>Pseudomonadati</taxon>
        <taxon>Pseudomonadota</taxon>
        <taxon>Gammaproteobacteria</taxon>
        <taxon>Oceanospirillales</taxon>
        <taxon>Terasakiispira</taxon>
    </lineage>
</organism>
<dbReference type="Gene3D" id="3.40.190.290">
    <property type="match status" value="1"/>
</dbReference>
<dbReference type="GO" id="GO:0003700">
    <property type="term" value="F:DNA-binding transcription factor activity"/>
    <property type="evidence" value="ECO:0007669"/>
    <property type="project" value="InterPro"/>
</dbReference>
<dbReference type="PROSITE" id="PS51257">
    <property type="entry name" value="PROKAR_LIPOPROTEIN"/>
    <property type="match status" value="1"/>
</dbReference>
<evidence type="ECO:0000256" key="4">
    <source>
        <dbReference type="ARBA" id="ARBA00023163"/>
    </source>
</evidence>
<dbReference type="InterPro" id="IPR036388">
    <property type="entry name" value="WH-like_DNA-bd_sf"/>
</dbReference>
<comment type="similarity">
    <text evidence="1">Belongs to the LysR transcriptional regulatory family.</text>
</comment>
<reference evidence="6 7" key="1">
    <citation type="submission" date="2016-08" db="EMBL/GenBank/DDBJ databases">
        <authorList>
            <person name="Seilhamer J.J."/>
        </authorList>
    </citation>
    <scope>NUCLEOTIDE SEQUENCE [LARGE SCALE GENOMIC DNA]</scope>
    <source>
        <strain evidence="6 7">PH27A</strain>
    </source>
</reference>
<name>A0A1E2V6A4_9GAMM</name>
<keyword evidence="4" id="KW-0804">Transcription</keyword>
<keyword evidence="2" id="KW-0805">Transcription regulation</keyword>
<gene>
    <name evidence="6" type="ORF">BFW38_00175</name>
</gene>
<dbReference type="InterPro" id="IPR000847">
    <property type="entry name" value="LysR_HTH_N"/>
</dbReference>
<dbReference type="Pfam" id="PF00126">
    <property type="entry name" value="HTH_1"/>
    <property type="match status" value="1"/>
</dbReference>
<evidence type="ECO:0000313" key="6">
    <source>
        <dbReference type="EMBL" id="ODC02195.1"/>
    </source>
</evidence>
<dbReference type="SUPFAM" id="SSF46785">
    <property type="entry name" value="Winged helix' DNA-binding domain"/>
    <property type="match status" value="1"/>
</dbReference>
<dbReference type="PANTHER" id="PTHR30419">
    <property type="entry name" value="HTH-TYPE TRANSCRIPTIONAL REGULATOR YBHD"/>
    <property type="match status" value="1"/>
</dbReference>